<proteinExistence type="predicted"/>
<protein>
    <submittedName>
        <fullName evidence="2">ABC transporter substrate-binding protein</fullName>
    </submittedName>
</protein>
<evidence type="ECO:0000256" key="1">
    <source>
        <dbReference type="SAM" id="SignalP"/>
    </source>
</evidence>
<organism evidence="2 3">
    <name type="scientific">Candidatus Aphodenecus pullistercoris</name>
    <dbReference type="NCBI Taxonomy" id="2840669"/>
    <lineage>
        <taxon>Bacteria</taxon>
        <taxon>Pseudomonadati</taxon>
        <taxon>Spirochaetota</taxon>
        <taxon>Spirochaetia</taxon>
        <taxon>Spirochaetales</taxon>
        <taxon>Candidatus Aphodenecus</taxon>
    </lineage>
</organism>
<dbReference type="EMBL" id="JADIMU010000058">
    <property type="protein sequence ID" value="MBO8443813.1"/>
    <property type="molecule type" value="Genomic_DNA"/>
</dbReference>
<reference evidence="2" key="1">
    <citation type="submission" date="2020-10" db="EMBL/GenBank/DDBJ databases">
        <authorList>
            <person name="Gilroy R."/>
        </authorList>
    </citation>
    <scope>NUCLEOTIDE SEQUENCE</scope>
    <source>
        <strain evidence="2">11167</strain>
    </source>
</reference>
<sequence>MTRILTTIAILMLAMCPIFAQAAPETTQETVLIGISQLMAHPALDNIAQGIQDYLEAEGVDAVFDVQNANGDVSTAASIAQLFSSQGVDVAVGIATPTAQALANVFTDTPVVYATVTDVEAAGLAGFANVCGTSDAVPFEEHFRLIEDVCGAQTIGMVYTAGEANGLASMEAMKAICEANGVAFVSTSVSNSSE</sequence>
<dbReference type="AlphaFoldDB" id="A0A9D9EBU9"/>
<reference evidence="2" key="2">
    <citation type="journal article" date="2021" name="PeerJ">
        <title>Extensive microbial diversity within the chicken gut microbiome revealed by metagenomics and culture.</title>
        <authorList>
            <person name="Gilroy R."/>
            <person name="Ravi A."/>
            <person name="Getino M."/>
            <person name="Pursley I."/>
            <person name="Horton D.L."/>
            <person name="Alikhan N.F."/>
            <person name="Baker D."/>
            <person name="Gharbi K."/>
            <person name="Hall N."/>
            <person name="Watson M."/>
            <person name="Adriaenssens E.M."/>
            <person name="Foster-Nyarko E."/>
            <person name="Jarju S."/>
            <person name="Secka A."/>
            <person name="Antonio M."/>
            <person name="Oren A."/>
            <person name="Chaudhuri R.R."/>
            <person name="La Ragione R."/>
            <person name="Hildebrand F."/>
            <person name="Pallen M.J."/>
        </authorList>
    </citation>
    <scope>NUCLEOTIDE SEQUENCE</scope>
    <source>
        <strain evidence="2">11167</strain>
    </source>
</reference>
<dbReference type="InterPro" id="IPR028082">
    <property type="entry name" value="Peripla_BP_I"/>
</dbReference>
<dbReference type="InterPro" id="IPR007487">
    <property type="entry name" value="ABC_transpt-TYRBP-like"/>
</dbReference>
<feature type="signal peptide" evidence="1">
    <location>
        <begin position="1"/>
        <end position="22"/>
    </location>
</feature>
<evidence type="ECO:0000313" key="2">
    <source>
        <dbReference type="EMBL" id="MBO8443813.1"/>
    </source>
</evidence>
<name>A0A9D9EBU9_9SPIR</name>
<evidence type="ECO:0000313" key="3">
    <source>
        <dbReference type="Proteomes" id="UP000823633"/>
    </source>
</evidence>
<dbReference type="SUPFAM" id="SSF53822">
    <property type="entry name" value="Periplasmic binding protein-like I"/>
    <property type="match status" value="1"/>
</dbReference>
<dbReference type="Pfam" id="PF04392">
    <property type="entry name" value="ABC_sub_bind"/>
    <property type="match status" value="1"/>
</dbReference>
<feature type="non-terminal residue" evidence="2">
    <location>
        <position position="194"/>
    </location>
</feature>
<dbReference type="PANTHER" id="PTHR35271">
    <property type="entry name" value="ABC TRANSPORTER, SUBSTRATE-BINDING LIPOPROTEIN-RELATED"/>
    <property type="match status" value="1"/>
</dbReference>
<dbReference type="Proteomes" id="UP000823633">
    <property type="component" value="Unassembled WGS sequence"/>
</dbReference>
<dbReference type="PANTHER" id="PTHR35271:SF1">
    <property type="entry name" value="ABC TRANSPORTER, SUBSTRATE-BINDING LIPOPROTEIN"/>
    <property type="match status" value="1"/>
</dbReference>
<accession>A0A9D9EBU9</accession>
<comment type="caution">
    <text evidence="2">The sequence shown here is derived from an EMBL/GenBank/DDBJ whole genome shotgun (WGS) entry which is preliminary data.</text>
</comment>
<keyword evidence="1" id="KW-0732">Signal</keyword>
<feature type="chain" id="PRO_5039087932" evidence="1">
    <location>
        <begin position="23"/>
        <end position="194"/>
    </location>
</feature>
<dbReference type="Gene3D" id="3.40.50.2300">
    <property type="match status" value="1"/>
</dbReference>
<gene>
    <name evidence="2" type="ORF">IAC42_08695</name>
</gene>